<dbReference type="InterPro" id="IPR003409">
    <property type="entry name" value="MORN"/>
</dbReference>
<dbReference type="PANTHER" id="PTHR23084:SF263">
    <property type="entry name" value="MORN REPEAT-CONTAINING PROTEIN 1"/>
    <property type="match status" value="1"/>
</dbReference>
<dbReference type="AlphaFoldDB" id="A0AB35BW57"/>
<keyword evidence="2" id="KW-0808">Transferase</keyword>
<keyword evidence="1" id="KW-0677">Repeat</keyword>
<protein>
    <submittedName>
        <fullName evidence="2">Phosphatidylinositol kinase</fullName>
    </submittedName>
</protein>
<name>A0AB35BW57_9GAMM</name>
<evidence type="ECO:0000313" key="2">
    <source>
        <dbReference type="EMBL" id="MBS7824500.1"/>
    </source>
</evidence>
<dbReference type="SUPFAM" id="SSF82185">
    <property type="entry name" value="Histone H3 K4-specific methyltransferase SET7/9 N-terminal domain"/>
    <property type="match status" value="1"/>
</dbReference>
<organism evidence="2 3">
    <name type="scientific">Wohlfahrtiimonas chitiniclastica</name>
    <dbReference type="NCBI Taxonomy" id="400946"/>
    <lineage>
        <taxon>Bacteria</taxon>
        <taxon>Pseudomonadati</taxon>
        <taxon>Pseudomonadota</taxon>
        <taxon>Gammaproteobacteria</taxon>
        <taxon>Cardiobacteriales</taxon>
        <taxon>Ignatzschineriaceae</taxon>
        <taxon>Wohlfahrtiimonas</taxon>
    </lineage>
</organism>
<reference evidence="2" key="1">
    <citation type="submission" date="2021-03" db="EMBL/GenBank/DDBJ databases">
        <title>Identification and antibiotic profiling of Wohlfahrtiimonas chitiniclastica, an underestimated human pathogen.</title>
        <authorList>
            <person name="Kopf A."/>
            <person name="Bunk B."/>
            <person name="Coldewey S."/>
            <person name="Gunzer F."/>
            <person name="Riedel T."/>
            <person name="Schroettner P."/>
        </authorList>
    </citation>
    <scope>NUCLEOTIDE SEQUENCE</scope>
    <source>
        <strain evidence="2">DSM 100917</strain>
    </source>
</reference>
<dbReference type="Proteomes" id="UP000680020">
    <property type="component" value="Unassembled WGS sequence"/>
</dbReference>
<dbReference type="GO" id="GO:0016301">
    <property type="term" value="F:kinase activity"/>
    <property type="evidence" value="ECO:0007669"/>
    <property type="project" value="UniProtKB-KW"/>
</dbReference>
<sequence length="132" mass="13796">MKGLAIVGLMVMLTGCATNHGAPIDDDLGKITLPDGATYVGDLVNGVPEGYGTLKSAEGIYTGAIKQGKAHGFGKTVSTDGAVYEGEHVMGEFHGRGKLTLSDGSFFIGHMRHNKVGKGTMFLNDGRAVDLR</sequence>
<dbReference type="EMBL" id="JAGIBU010000003">
    <property type="protein sequence ID" value="MBS7824500.1"/>
    <property type="molecule type" value="Genomic_DNA"/>
</dbReference>
<evidence type="ECO:0000256" key="1">
    <source>
        <dbReference type="ARBA" id="ARBA00022737"/>
    </source>
</evidence>
<dbReference type="PROSITE" id="PS51257">
    <property type="entry name" value="PROKAR_LIPOPROTEIN"/>
    <property type="match status" value="1"/>
</dbReference>
<dbReference type="PANTHER" id="PTHR23084">
    <property type="entry name" value="PHOSPHATIDYLINOSITOL-4-PHOSPHATE 5-KINASE RELATED"/>
    <property type="match status" value="1"/>
</dbReference>
<dbReference type="Gene3D" id="2.20.110.10">
    <property type="entry name" value="Histone H3 K4-specific methyltransferase SET7/9 N-terminal domain"/>
    <property type="match status" value="1"/>
</dbReference>
<proteinExistence type="predicted"/>
<dbReference type="RefSeq" id="WP_213403726.1">
    <property type="nucleotide sequence ID" value="NZ_JAGIBT010000003.1"/>
</dbReference>
<dbReference type="Pfam" id="PF02493">
    <property type="entry name" value="MORN"/>
    <property type="match status" value="4"/>
</dbReference>
<accession>A0AB35BW57</accession>
<comment type="caution">
    <text evidence="2">The sequence shown here is derived from an EMBL/GenBank/DDBJ whole genome shotgun (WGS) entry which is preliminary data.</text>
</comment>
<evidence type="ECO:0000313" key="3">
    <source>
        <dbReference type="Proteomes" id="UP000680020"/>
    </source>
</evidence>
<gene>
    <name evidence="2" type="ORF">J7561_04705</name>
</gene>
<keyword evidence="2" id="KW-0418">Kinase</keyword>
<dbReference type="SMART" id="SM00698">
    <property type="entry name" value="MORN"/>
    <property type="match status" value="3"/>
</dbReference>